<dbReference type="GO" id="GO:0140825">
    <property type="term" value="F:lactoperoxidase activity"/>
    <property type="evidence" value="ECO:0007669"/>
    <property type="project" value="UniProtKB-EC"/>
</dbReference>
<feature type="active site" description="Proton acceptor" evidence="10">
    <location>
        <position position="65"/>
    </location>
</feature>
<dbReference type="EMBL" id="LR743591">
    <property type="protein sequence ID" value="CAA2619086.1"/>
    <property type="molecule type" value="Genomic_DNA"/>
</dbReference>
<evidence type="ECO:0000256" key="12">
    <source>
        <dbReference type="PIRSR" id="PIRSR600823-4"/>
    </source>
</evidence>
<evidence type="ECO:0000256" key="13">
    <source>
        <dbReference type="RuleBase" id="RU004241"/>
    </source>
</evidence>
<dbReference type="InterPro" id="IPR019794">
    <property type="entry name" value="Peroxidases_AS"/>
</dbReference>
<dbReference type="PROSITE" id="PS50873">
    <property type="entry name" value="PEROXIDASE_4"/>
    <property type="match status" value="1"/>
</dbReference>
<evidence type="ECO:0000313" key="16">
    <source>
        <dbReference type="EMBL" id="CAA2619086.1"/>
    </source>
</evidence>
<keyword evidence="14" id="KW-0732">Signal</keyword>
<accession>A0A7I8IMY1</accession>
<protein>
    <recommendedName>
        <fullName evidence="15">Plant heme peroxidase family profile domain-containing protein</fullName>
    </recommendedName>
</protein>
<comment type="catalytic activity">
    <reaction evidence="1">
        <text>2 a phenolic donor + H2O2 = 2 a phenolic radical donor + 2 H2O</text>
        <dbReference type="Rhea" id="RHEA:56136"/>
        <dbReference type="ChEBI" id="CHEBI:15377"/>
        <dbReference type="ChEBI" id="CHEBI:16240"/>
        <dbReference type="ChEBI" id="CHEBI:139520"/>
        <dbReference type="ChEBI" id="CHEBI:139521"/>
        <dbReference type="EC" id="1.11.1.7"/>
    </reaction>
</comment>
<dbReference type="InterPro" id="IPR002016">
    <property type="entry name" value="Haem_peroxidase"/>
</dbReference>
<name>A0A7I8IMY1_SPIIN</name>
<evidence type="ECO:0000256" key="10">
    <source>
        <dbReference type="PIRSR" id="PIRSR600823-1"/>
    </source>
</evidence>
<evidence type="ECO:0000256" key="6">
    <source>
        <dbReference type="ARBA" id="ARBA00022837"/>
    </source>
</evidence>
<gene>
    <name evidence="16" type="ORF">SI7747_04005253</name>
</gene>
<evidence type="ECO:0000256" key="8">
    <source>
        <dbReference type="ARBA" id="ARBA00023004"/>
    </source>
</evidence>
<feature type="binding site" evidence="11">
    <location>
        <position position="66"/>
    </location>
    <ligand>
        <name>Ca(2+)</name>
        <dbReference type="ChEBI" id="CHEBI:29108"/>
        <label>1</label>
    </ligand>
</feature>
<evidence type="ECO:0000259" key="15">
    <source>
        <dbReference type="PROSITE" id="PS50873"/>
    </source>
</evidence>
<sequence length="103" mass="11204">MAPLISAISLLLLLAAASGAMGQGTRVGFYSTTCPRAEAIVRSTVRSHLAADRTLAAGLLRMHFHDCFVQGPLHILAHDASSSSSRMTKSYFIWSLWKIVNHH</sequence>
<dbReference type="GO" id="GO:0020037">
    <property type="term" value="F:heme binding"/>
    <property type="evidence" value="ECO:0007669"/>
    <property type="project" value="InterPro"/>
</dbReference>
<dbReference type="InterPro" id="IPR000823">
    <property type="entry name" value="Peroxidase_pln"/>
</dbReference>
<dbReference type="EMBL" id="CACRZD030000004">
    <property type="protein sequence ID" value="CAA6658812.1"/>
    <property type="molecule type" value="Genomic_DNA"/>
</dbReference>
<keyword evidence="7" id="KW-0560">Oxidoreductase</keyword>
<evidence type="ECO:0000256" key="4">
    <source>
        <dbReference type="ARBA" id="ARBA00022617"/>
    </source>
</evidence>
<evidence type="ECO:0000256" key="2">
    <source>
        <dbReference type="ARBA" id="ARBA00001970"/>
    </source>
</evidence>
<evidence type="ECO:0000256" key="5">
    <source>
        <dbReference type="ARBA" id="ARBA00022723"/>
    </source>
</evidence>
<feature type="binding site" evidence="11">
    <location>
        <position position="69"/>
    </location>
    <ligand>
        <name>Ca(2+)</name>
        <dbReference type="ChEBI" id="CHEBI:29108"/>
        <label>1</label>
    </ligand>
</feature>
<dbReference type="InterPro" id="IPR010255">
    <property type="entry name" value="Haem_peroxidase_sf"/>
</dbReference>
<dbReference type="AlphaFoldDB" id="A0A7I8IMY1"/>
<keyword evidence="3" id="KW-0575">Peroxidase</keyword>
<dbReference type="Pfam" id="PF00141">
    <property type="entry name" value="peroxidase"/>
    <property type="match status" value="1"/>
</dbReference>
<dbReference type="GO" id="GO:0006979">
    <property type="term" value="P:response to oxidative stress"/>
    <property type="evidence" value="ECO:0007669"/>
    <property type="project" value="InterPro"/>
</dbReference>
<keyword evidence="8" id="KW-0408">Iron</keyword>
<evidence type="ECO:0000256" key="7">
    <source>
        <dbReference type="ARBA" id="ARBA00023002"/>
    </source>
</evidence>
<evidence type="ECO:0000256" key="11">
    <source>
        <dbReference type="PIRSR" id="PIRSR600823-3"/>
    </source>
</evidence>
<evidence type="ECO:0000256" key="14">
    <source>
        <dbReference type="SAM" id="SignalP"/>
    </source>
</evidence>
<keyword evidence="17" id="KW-1185">Reference proteome</keyword>
<keyword evidence="9" id="KW-0376">Hydrogen peroxide</keyword>
<comment type="similarity">
    <text evidence="13">Belongs to the peroxidase family.</text>
</comment>
<comment type="cofactor">
    <cofactor evidence="2">
        <name>heme b</name>
        <dbReference type="ChEBI" id="CHEBI:60344"/>
    </cofactor>
</comment>
<feature type="site" description="Transition state stabilizer" evidence="12">
    <location>
        <position position="61"/>
    </location>
</feature>
<dbReference type="GO" id="GO:0046872">
    <property type="term" value="F:metal ion binding"/>
    <property type="evidence" value="ECO:0007669"/>
    <property type="project" value="UniProtKB-KW"/>
</dbReference>
<evidence type="ECO:0000256" key="3">
    <source>
        <dbReference type="ARBA" id="ARBA00022559"/>
    </source>
</evidence>
<organism evidence="16">
    <name type="scientific">Spirodela intermedia</name>
    <name type="common">Intermediate duckweed</name>
    <dbReference type="NCBI Taxonomy" id="51605"/>
    <lineage>
        <taxon>Eukaryota</taxon>
        <taxon>Viridiplantae</taxon>
        <taxon>Streptophyta</taxon>
        <taxon>Embryophyta</taxon>
        <taxon>Tracheophyta</taxon>
        <taxon>Spermatophyta</taxon>
        <taxon>Magnoliopsida</taxon>
        <taxon>Liliopsida</taxon>
        <taxon>Araceae</taxon>
        <taxon>Lemnoideae</taxon>
        <taxon>Spirodela</taxon>
    </lineage>
</organism>
<proteinExistence type="inferred from homology"/>
<dbReference type="PROSITE" id="PS00436">
    <property type="entry name" value="PEROXIDASE_2"/>
    <property type="match status" value="1"/>
</dbReference>
<dbReference type="PRINTS" id="PR00461">
    <property type="entry name" value="PLPEROXIDASE"/>
</dbReference>
<dbReference type="SUPFAM" id="SSF48113">
    <property type="entry name" value="Heme-dependent peroxidases"/>
    <property type="match status" value="1"/>
</dbReference>
<dbReference type="Proteomes" id="UP001189122">
    <property type="component" value="Unassembled WGS sequence"/>
</dbReference>
<keyword evidence="4" id="KW-0349">Heme</keyword>
<evidence type="ECO:0000256" key="9">
    <source>
        <dbReference type="ARBA" id="ARBA00023324"/>
    </source>
</evidence>
<comment type="cofactor">
    <cofactor evidence="11">
        <name>Ca(2+)</name>
        <dbReference type="ChEBI" id="CHEBI:29108"/>
    </cofactor>
    <text evidence="11">Binds 2 calcium ions per subunit.</text>
</comment>
<reference evidence="16 17" key="1">
    <citation type="submission" date="2019-12" db="EMBL/GenBank/DDBJ databases">
        <authorList>
            <person name="Scholz U."/>
            <person name="Mascher M."/>
            <person name="Fiebig A."/>
        </authorList>
    </citation>
    <scope>NUCLEOTIDE SEQUENCE</scope>
</reference>
<dbReference type="GO" id="GO:0042744">
    <property type="term" value="P:hydrogen peroxide catabolic process"/>
    <property type="evidence" value="ECO:0007669"/>
    <property type="project" value="UniProtKB-KW"/>
</dbReference>
<evidence type="ECO:0000256" key="1">
    <source>
        <dbReference type="ARBA" id="ARBA00000189"/>
    </source>
</evidence>
<keyword evidence="5 11" id="KW-0479">Metal-binding</keyword>
<feature type="domain" description="Plant heme peroxidase family profile" evidence="15">
    <location>
        <begin position="24"/>
        <end position="71"/>
    </location>
</feature>
<feature type="binding site" evidence="11">
    <location>
        <position position="71"/>
    </location>
    <ligand>
        <name>Ca(2+)</name>
        <dbReference type="ChEBI" id="CHEBI:29108"/>
        <label>1</label>
    </ligand>
</feature>
<keyword evidence="6 11" id="KW-0106">Calcium</keyword>
<dbReference type="Gene3D" id="1.10.520.10">
    <property type="match status" value="1"/>
</dbReference>
<dbReference type="PANTHER" id="PTHR31235">
    <property type="entry name" value="PEROXIDASE 25-RELATED"/>
    <property type="match status" value="1"/>
</dbReference>
<feature type="signal peptide" evidence="14">
    <location>
        <begin position="1"/>
        <end position="22"/>
    </location>
</feature>
<evidence type="ECO:0000313" key="17">
    <source>
        <dbReference type="Proteomes" id="UP001189122"/>
    </source>
</evidence>
<feature type="chain" id="PRO_5029562863" description="Plant heme peroxidase family profile domain-containing protein" evidence="14">
    <location>
        <begin position="23"/>
        <end position="103"/>
    </location>
</feature>